<reference evidence="10 11" key="1">
    <citation type="submission" date="2019-04" db="EMBL/GenBank/DDBJ databases">
        <title>Cohnella sp. nov. isolated from preserved vegetables.</title>
        <authorList>
            <person name="Lin S.-Y."/>
            <person name="Hung M.-H."/>
            <person name="Young C.-C."/>
        </authorList>
    </citation>
    <scope>NUCLEOTIDE SEQUENCE [LARGE SCALE GENOMIC DNA]</scope>
    <source>
        <strain evidence="10 11">CC-MHH1044</strain>
    </source>
</reference>
<evidence type="ECO:0000259" key="9">
    <source>
        <dbReference type="Pfam" id="PF25275"/>
    </source>
</evidence>
<dbReference type="SUPFAM" id="SSF49863">
    <property type="entry name" value="Hyaluronate lyase-like, C-terminal domain"/>
    <property type="match status" value="1"/>
</dbReference>
<evidence type="ECO:0000256" key="3">
    <source>
        <dbReference type="ARBA" id="ARBA00023239"/>
    </source>
</evidence>
<feature type="active site" evidence="4">
    <location>
        <position position="255"/>
    </location>
</feature>
<feature type="domain" description="Golvesin/Xly CBD-like" evidence="9">
    <location>
        <begin position="807"/>
        <end position="941"/>
    </location>
</feature>
<name>A0A4S4CA06_9BACL</name>
<feature type="active site" evidence="4">
    <location>
        <position position="264"/>
    </location>
</feature>
<dbReference type="Gene3D" id="1.50.10.100">
    <property type="entry name" value="Chondroitin AC/alginate lyase"/>
    <property type="match status" value="1"/>
</dbReference>
<dbReference type="Pfam" id="PF02278">
    <property type="entry name" value="Lyase_8"/>
    <property type="match status" value="1"/>
</dbReference>
<dbReference type="InterPro" id="IPR004103">
    <property type="entry name" value="Lyase_8_C"/>
</dbReference>
<keyword evidence="2" id="KW-0732">Signal</keyword>
<evidence type="ECO:0000259" key="8">
    <source>
        <dbReference type="Pfam" id="PF08124"/>
    </source>
</evidence>
<feature type="region of interest" description="Disordered" evidence="5">
    <location>
        <begin position="782"/>
        <end position="801"/>
    </location>
</feature>
<feature type="domain" description="Polysaccharide lyase 8 N-terminal alpha-helical" evidence="8">
    <location>
        <begin position="45"/>
        <end position="358"/>
    </location>
</feature>
<dbReference type="AlphaFoldDB" id="A0A4S4CA06"/>
<dbReference type="PANTHER" id="PTHR38481:SF1">
    <property type="entry name" value="HYALURONATE LYASE"/>
    <property type="match status" value="1"/>
</dbReference>
<dbReference type="InterPro" id="IPR008929">
    <property type="entry name" value="Chondroitin_lyas"/>
</dbReference>
<comment type="similarity">
    <text evidence="1">Belongs to the polysaccharide lyase 8 family.</text>
</comment>
<dbReference type="Proteomes" id="UP000310636">
    <property type="component" value="Unassembled WGS sequence"/>
</dbReference>
<dbReference type="Gene3D" id="2.60.220.10">
    <property type="entry name" value="Polysaccharide lyase family 8-like, C-terminal"/>
    <property type="match status" value="1"/>
</dbReference>
<dbReference type="SUPFAM" id="SSF48230">
    <property type="entry name" value="Chondroitin AC/alginate lyase"/>
    <property type="match status" value="1"/>
</dbReference>
<evidence type="ECO:0000313" key="10">
    <source>
        <dbReference type="EMBL" id="THF84587.1"/>
    </source>
</evidence>
<dbReference type="CDD" id="cd01083">
    <property type="entry name" value="GAG_Lyase"/>
    <property type="match status" value="1"/>
</dbReference>
<dbReference type="InterPro" id="IPR011071">
    <property type="entry name" value="Lyase_8-like_C"/>
</dbReference>
<keyword evidence="3" id="KW-0456">Lyase</keyword>
<sequence length="1082" mass="115374">MKHSGKLPRAIAAVLVAAILLTFWGGVAPKRAFATDEFDTMRDKWSTMLTGGSGLSTTDPDIAARTAALATEAQSYWSTMDLSATRTYIWYALRATKTSDQVNEVYSRLRTMALAATTVGSSLYGNATLKQDIIDALDWLGANSYNSSIARSAYNWWHWQIGIPLSLNDIVVLLYDDLSATQRAAYMDTVDYFTPAVNLSGANRAWQAVVIGVRAVLVKDSTKAAAARDGLSGAGIFPYVTSGDGFYADGSFIQHSKIAYNGGYGLSLLQMTSDLMYLLAGSSAQVTDSNQSHVWQWVYDSFQPLLYKGAMMDMTRGREISRNYAQDHAIGHSVIAAIVRLSQFAPEPHASAFKSMVKGWIQDDTFSSFYSDATPEMIALAKGIVADSAISPPAPLNKVQQFAGMDRSLLLRPGFAFGIAMFSTRTNSFEAINSENGKGWYTGAGATYLYNADLAQYSEDYWPTVDAYRLPGTTVVSQTANAAQTGTTSWAGGSVLGGMYGATGMDLSYASYNLTGHKSWFLFDDEIVALGAGIASTEASPVETIVENRKLNAAGDNAWAIDGIAQATSLGTSQSLTNVHSLHLSGNAASGSDIGYYFPDGATLQTLREARTGNWKQINNRSVTPSTSITRNYQTVWIDHGPAPTASSYAYTVLPNATAAATGDYASSPETTVLANTSAVQAVKETTLDVIGANFWTDSSQTVDLITSNKKASVMTRETPDTSLAVSVSDPTQANTGTIQIELARSASSYTADPGITVTQLSPTIKFAVNVNGAKGKSFQASFALGTDPGGGDPDPEDPEEPELVSVIVDNADSTGVTKVGAWTTASTQTDRYGANYLHDANTGKGTKSVVFTPTLPSSGYYRVSMMWPQHANREDAVQVDIAHDGTTSTTAVDQRSNGGVWNALGTYYFQAGTGGSVTIRNDALASPDGYVVADAVKFERLPDPIIVDNADSSGVTKIGTWTTASTQTDRYGANYLHDANTGKGTKSVTFTPELPISGTYEVYMMWPEHFNREDAVQVDIAYSGATSTVPVDQRSNGGVWNLLGTYAFQAGTSGSVTIRNDALATPDGYVVADAVKFVPVG</sequence>
<evidence type="ECO:0000313" key="11">
    <source>
        <dbReference type="Proteomes" id="UP000310636"/>
    </source>
</evidence>
<comment type="caution">
    <text evidence="10">The sequence shown here is derived from an EMBL/GenBank/DDBJ whole genome shotgun (WGS) entry which is preliminary data.</text>
</comment>
<dbReference type="OrthoDB" id="6636047at2"/>
<organism evidence="10 11">
    <name type="scientific">Cohnella fermenti</name>
    <dbReference type="NCBI Taxonomy" id="2565925"/>
    <lineage>
        <taxon>Bacteria</taxon>
        <taxon>Bacillati</taxon>
        <taxon>Bacillota</taxon>
        <taxon>Bacilli</taxon>
        <taxon>Bacillales</taxon>
        <taxon>Paenibacillaceae</taxon>
        <taxon>Cohnella</taxon>
    </lineage>
</organism>
<dbReference type="InterPro" id="IPR012970">
    <property type="entry name" value="Lyase_8_alpha_N"/>
</dbReference>
<gene>
    <name evidence="10" type="ORF">E6C55_00975</name>
</gene>
<evidence type="ECO:0000256" key="2">
    <source>
        <dbReference type="ARBA" id="ARBA00022729"/>
    </source>
</evidence>
<dbReference type="InterPro" id="IPR033803">
    <property type="entry name" value="CBD-like_Golvesin-Xly"/>
</dbReference>
<dbReference type="SUPFAM" id="SSF74650">
    <property type="entry name" value="Galactose mutarotase-like"/>
    <property type="match status" value="1"/>
</dbReference>
<dbReference type="CDD" id="cd14488">
    <property type="entry name" value="CBM6-CBM35-CBM36_like_2"/>
    <property type="match status" value="2"/>
</dbReference>
<dbReference type="Pfam" id="PF08124">
    <property type="entry name" value="Lyase_8_N"/>
    <property type="match status" value="1"/>
</dbReference>
<feature type="domain" description="Polysaccharide lyase family 8 C-terminal" evidence="7">
    <location>
        <begin position="672"/>
        <end position="736"/>
    </location>
</feature>
<dbReference type="PANTHER" id="PTHR38481">
    <property type="entry name" value="HYALURONATE LYASE"/>
    <property type="match status" value="1"/>
</dbReference>
<evidence type="ECO:0000256" key="5">
    <source>
        <dbReference type="SAM" id="MobiDB-lite"/>
    </source>
</evidence>
<dbReference type="InterPro" id="IPR011013">
    <property type="entry name" value="Gal_mutarotase_sf_dom"/>
</dbReference>
<dbReference type="GO" id="GO:0030246">
    <property type="term" value="F:carbohydrate binding"/>
    <property type="evidence" value="ECO:0007669"/>
    <property type="project" value="InterPro"/>
</dbReference>
<protein>
    <recommendedName>
        <fullName evidence="12">Hyaluronate lyase</fullName>
    </recommendedName>
</protein>
<feature type="domain" description="Polysaccharide lyase family 8 central" evidence="6">
    <location>
        <begin position="400"/>
        <end position="657"/>
    </location>
</feature>
<keyword evidence="11" id="KW-1185">Reference proteome</keyword>
<evidence type="ECO:0000259" key="7">
    <source>
        <dbReference type="Pfam" id="PF02884"/>
    </source>
</evidence>
<dbReference type="RefSeq" id="WP_136367902.1">
    <property type="nucleotide sequence ID" value="NZ_SSOB01000001.1"/>
</dbReference>
<evidence type="ECO:0008006" key="12">
    <source>
        <dbReference type="Google" id="ProtNLM"/>
    </source>
</evidence>
<dbReference type="Pfam" id="PF02884">
    <property type="entry name" value="Lyase_8_C"/>
    <property type="match status" value="1"/>
</dbReference>
<evidence type="ECO:0000256" key="4">
    <source>
        <dbReference type="PIRSR" id="PIRSR638970-1"/>
    </source>
</evidence>
<dbReference type="InterPro" id="IPR003159">
    <property type="entry name" value="Lyase_8_central_dom"/>
</dbReference>
<dbReference type="Pfam" id="PF25275">
    <property type="entry name" value="Golvesin_C"/>
    <property type="match status" value="2"/>
</dbReference>
<evidence type="ECO:0000259" key="6">
    <source>
        <dbReference type="Pfam" id="PF02278"/>
    </source>
</evidence>
<dbReference type="GO" id="GO:0016837">
    <property type="term" value="F:carbon-oxygen lyase activity, acting on polysaccharides"/>
    <property type="evidence" value="ECO:0007669"/>
    <property type="project" value="UniProtKB-ARBA"/>
</dbReference>
<dbReference type="InterPro" id="IPR038970">
    <property type="entry name" value="Lyase_8"/>
</dbReference>
<dbReference type="GO" id="GO:0005975">
    <property type="term" value="P:carbohydrate metabolic process"/>
    <property type="evidence" value="ECO:0007669"/>
    <property type="project" value="InterPro"/>
</dbReference>
<dbReference type="GO" id="GO:0005576">
    <property type="term" value="C:extracellular region"/>
    <property type="evidence" value="ECO:0007669"/>
    <property type="project" value="InterPro"/>
</dbReference>
<feature type="domain" description="Golvesin/Xly CBD-like" evidence="9">
    <location>
        <begin position="946"/>
        <end position="1079"/>
    </location>
</feature>
<dbReference type="Gene3D" id="2.70.98.10">
    <property type="match status" value="1"/>
</dbReference>
<evidence type="ECO:0000256" key="1">
    <source>
        <dbReference type="ARBA" id="ARBA00006699"/>
    </source>
</evidence>
<dbReference type="EMBL" id="SSOB01000001">
    <property type="protein sequence ID" value="THF84587.1"/>
    <property type="molecule type" value="Genomic_DNA"/>
</dbReference>
<dbReference type="InterPro" id="IPR014718">
    <property type="entry name" value="GH-type_carb-bd"/>
</dbReference>
<accession>A0A4S4CA06</accession>
<feature type="active site" evidence="4">
    <location>
        <position position="318"/>
    </location>
</feature>
<proteinExistence type="inferred from homology"/>